<keyword evidence="2" id="KW-1185">Reference proteome</keyword>
<accession>M1M9B1</accession>
<dbReference type="Proteomes" id="UP000011728">
    <property type="component" value="Chromosome"/>
</dbReference>
<dbReference type="PATRIC" id="fig|931276.5.peg.710"/>
<evidence type="ECO:0000313" key="1">
    <source>
        <dbReference type="EMBL" id="AGF54534.1"/>
    </source>
</evidence>
<gene>
    <name evidence="1" type="ORF">Cspa_c07570</name>
</gene>
<dbReference type="AlphaFoldDB" id="M1M9B1"/>
<dbReference type="HOGENOM" id="CLU_2823500_0_0_9"/>
<sequence>MKKITGLAIVNCEIGKKIAYTYSILDNYGNITTSNVKESFAVVDEEILKAITTIENNISKRLS</sequence>
<protein>
    <submittedName>
        <fullName evidence="1">Uncharacterized protein</fullName>
    </submittedName>
</protein>
<dbReference type="KEGG" id="csr:Cspa_c07570"/>
<dbReference type="EMBL" id="CP004121">
    <property type="protein sequence ID" value="AGF54534.1"/>
    <property type="molecule type" value="Genomic_DNA"/>
</dbReference>
<dbReference type="RefSeq" id="WP_015390860.1">
    <property type="nucleotide sequence ID" value="NC_020291.1"/>
</dbReference>
<dbReference type="eggNOG" id="ENOG5030PET">
    <property type="taxonomic scope" value="Bacteria"/>
</dbReference>
<name>M1M9B1_9CLOT</name>
<proteinExistence type="predicted"/>
<evidence type="ECO:0000313" key="2">
    <source>
        <dbReference type="Proteomes" id="UP000011728"/>
    </source>
</evidence>
<reference evidence="1 2" key="1">
    <citation type="submission" date="2013-02" db="EMBL/GenBank/DDBJ databases">
        <title>Genome sequence of Clostridium saccharoperbutylacetonicum N1-4(HMT).</title>
        <authorList>
            <person name="Poehlein A."/>
            <person name="Daniel R."/>
        </authorList>
    </citation>
    <scope>NUCLEOTIDE SEQUENCE [LARGE SCALE GENOMIC DNA]</scope>
    <source>
        <strain evidence="2">N1-4(HMT)</strain>
    </source>
</reference>
<organism evidence="1 2">
    <name type="scientific">Clostridium saccharoperbutylacetonicum N1-4(HMT)</name>
    <dbReference type="NCBI Taxonomy" id="931276"/>
    <lineage>
        <taxon>Bacteria</taxon>
        <taxon>Bacillati</taxon>
        <taxon>Bacillota</taxon>
        <taxon>Clostridia</taxon>
        <taxon>Eubacteriales</taxon>
        <taxon>Clostridiaceae</taxon>
        <taxon>Clostridium</taxon>
    </lineage>
</organism>